<organism evidence="2 3">
    <name type="scientific">Fictibacillus marinisediminis</name>
    <dbReference type="NCBI Taxonomy" id="2878389"/>
    <lineage>
        <taxon>Bacteria</taxon>
        <taxon>Bacillati</taxon>
        <taxon>Bacillota</taxon>
        <taxon>Bacilli</taxon>
        <taxon>Bacillales</taxon>
        <taxon>Fictibacillaceae</taxon>
        <taxon>Fictibacillus</taxon>
    </lineage>
</organism>
<name>A0A9X1X945_9BACL</name>
<dbReference type="EMBL" id="JAIWJX010000002">
    <property type="protein sequence ID" value="MCK6256472.1"/>
    <property type="molecule type" value="Genomic_DNA"/>
</dbReference>
<sequence>MLDIKVIQAEQTYEIRHKVLRPNQTLEDCQFPGDHDHGTFHLGAYKGDKLISIASFYQENHPDIEGNAQYRLRGMATLEEYRKEKAGSRLLISAEDILKKQHTDSWWCNARVGVAGYYKKLGLREHGEVFDLPPIGPHIVMYKTLT</sequence>
<dbReference type="AlphaFoldDB" id="A0A9X1X945"/>
<comment type="caution">
    <text evidence="2">The sequence shown here is derived from an EMBL/GenBank/DDBJ whole genome shotgun (WGS) entry which is preliminary data.</text>
</comment>
<evidence type="ECO:0000313" key="3">
    <source>
        <dbReference type="Proteomes" id="UP001139011"/>
    </source>
</evidence>
<proteinExistence type="predicted"/>
<dbReference type="CDD" id="cd04301">
    <property type="entry name" value="NAT_SF"/>
    <property type="match status" value="1"/>
</dbReference>
<dbReference type="GO" id="GO:0016747">
    <property type="term" value="F:acyltransferase activity, transferring groups other than amino-acyl groups"/>
    <property type="evidence" value="ECO:0007669"/>
    <property type="project" value="InterPro"/>
</dbReference>
<gene>
    <name evidence="2" type="ORF">LCY76_07695</name>
</gene>
<accession>A0A9X1X945</accession>
<dbReference type="RefSeq" id="WP_248252145.1">
    <property type="nucleotide sequence ID" value="NZ_JAIWJX010000002.1"/>
</dbReference>
<reference evidence="2" key="1">
    <citation type="submission" date="2021-09" db="EMBL/GenBank/DDBJ databases">
        <title>Genome analysis of Fictibacillus sp. KIGAM418 isolated from marine sediment.</title>
        <authorList>
            <person name="Seo M.-J."/>
            <person name="Cho E.-S."/>
            <person name="Hwang C.Y."/>
        </authorList>
    </citation>
    <scope>NUCLEOTIDE SEQUENCE</scope>
    <source>
        <strain evidence="2">KIGAM418</strain>
    </source>
</reference>
<dbReference type="InterPro" id="IPR016181">
    <property type="entry name" value="Acyl_CoA_acyltransferase"/>
</dbReference>
<dbReference type="InterPro" id="IPR000182">
    <property type="entry name" value="GNAT_dom"/>
</dbReference>
<protein>
    <submittedName>
        <fullName evidence="2">GNAT family N-acetyltransferase</fullName>
    </submittedName>
</protein>
<keyword evidence="3" id="KW-1185">Reference proteome</keyword>
<dbReference type="Proteomes" id="UP001139011">
    <property type="component" value="Unassembled WGS sequence"/>
</dbReference>
<dbReference type="PROSITE" id="PS51186">
    <property type="entry name" value="GNAT"/>
    <property type="match status" value="1"/>
</dbReference>
<feature type="domain" description="N-acetyltransferase" evidence="1">
    <location>
        <begin position="1"/>
        <end position="146"/>
    </location>
</feature>
<dbReference type="Pfam" id="PF00583">
    <property type="entry name" value="Acetyltransf_1"/>
    <property type="match status" value="1"/>
</dbReference>
<dbReference type="SUPFAM" id="SSF55729">
    <property type="entry name" value="Acyl-CoA N-acyltransferases (Nat)"/>
    <property type="match status" value="1"/>
</dbReference>
<evidence type="ECO:0000313" key="2">
    <source>
        <dbReference type="EMBL" id="MCK6256472.1"/>
    </source>
</evidence>
<dbReference type="Gene3D" id="3.40.630.30">
    <property type="match status" value="1"/>
</dbReference>
<evidence type="ECO:0000259" key="1">
    <source>
        <dbReference type="PROSITE" id="PS51186"/>
    </source>
</evidence>